<dbReference type="Gene3D" id="3.90.420.10">
    <property type="entry name" value="Oxidoreductase, molybdopterin-binding domain"/>
    <property type="match status" value="1"/>
</dbReference>
<feature type="signal peptide" evidence="1">
    <location>
        <begin position="1"/>
        <end position="29"/>
    </location>
</feature>
<dbReference type="InterPro" id="IPR036374">
    <property type="entry name" value="OxRdtase_Mopterin-bd_sf"/>
</dbReference>
<feature type="chain" id="PRO_5012059452" description="Oxidoreductase molybdopterin-binding domain-containing protein" evidence="1">
    <location>
        <begin position="30"/>
        <end position="176"/>
    </location>
</feature>
<reference evidence="2 3" key="1">
    <citation type="submission" date="2017-08" db="EMBL/GenBank/DDBJ databases">
        <title>A Genome Sequence of Oceanimonas doudoroffii ATCC 27123T.</title>
        <authorList>
            <person name="Brennan M.A."/>
            <person name="Maclea K.S."/>
            <person name="Mcclelland W.D."/>
            <person name="Trachtenberg A.M."/>
        </authorList>
    </citation>
    <scope>NUCLEOTIDE SEQUENCE [LARGE SCALE GENOMIC DNA]</scope>
    <source>
        <strain evidence="2 3">ATCC 27123</strain>
    </source>
</reference>
<name>A0A233RFZ9_9GAMM</name>
<dbReference type="RefSeq" id="WP_094199090.1">
    <property type="nucleotide sequence ID" value="NZ_NBIM01000001.1"/>
</dbReference>
<gene>
    <name evidence="2" type="ORF">B6S08_01905</name>
</gene>
<dbReference type="SUPFAM" id="SSF56524">
    <property type="entry name" value="Oxidoreductase molybdopterin-binding domain"/>
    <property type="match status" value="1"/>
</dbReference>
<dbReference type="AlphaFoldDB" id="A0A233RFZ9"/>
<protein>
    <recommendedName>
        <fullName evidence="4">Oxidoreductase molybdopterin-binding domain-containing protein</fullName>
    </recommendedName>
</protein>
<evidence type="ECO:0000313" key="2">
    <source>
        <dbReference type="EMBL" id="OXY82311.1"/>
    </source>
</evidence>
<keyword evidence="1" id="KW-0732">Signal</keyword>
<comment type="caution">
    <text evidence="2">The sequence shown here is derived from an EMBL/GenBank/DDBJ whole genome shotgun (WGS) entry which is preliminary data.</text>
</comment>
<proteinExistence type="predicted"/>
<accession>A0A233RFZ9</accession>
<evidence type="ECO:0008006" key="4">
    <source>
        <dbReference type="Google" id="ProtNLM"/>
    </source>
</evidence>
<dbReference type="EMBL" id="NBIM01000001">
    <property type="protein sequence ID" value="OXY82311.1"/>
    <property type="molecule type" value="Genomic_DNA"/>
</dbReference>
<sequence>MRVTTRFANACFAILSALLMLLPALPVKAADPLPPPDGRVVLTVTGNLAHTNDAGQARLDMDLLASLPQHEFSTLTPWTDGKHEFRGVLLNELLQRLGADGKRVRLVALNDYHHDIDMALVRNTPFLLATHLDGKRMKVRDKGPLWLMLPLSESKEYDTKRYHEMLVWQLKSLDIQ</sequence>
<dbReference type="OrthoDB" id="9798763at2"/>
<evidence type="ECO:0000256" key="1">
    <source>
        <dbReference type="SAM" id="SignalP"/>
    </source>
</evidence>
<organism evidence="2 3">
    <name type="scientific">Oceanimonas doudoroffii</name>
    <dbReference type="NCBI Taxonomy" id="84158"/>
    <lineage>
        <taxon>Bacteria</taxon>
        <taxon>Pseudomonadati</taxon>
        <taxon>Pseudomonadota</taxon>
        <taxon>Gammaproteobacteria</taxon>
        <taxon>Aeromonadales</taxon>
        <taxon>Aeromonadaceae</taxon>
        <taxon>Oceanimonas</taxon>
    </lineage>
</organism>
<dbReference type="Proteomes" id="UP000242757">
    <property type="component" value="Unassembled WGS sequence"/>
</dbReference>
<keyword evidence="3" id="KW-1185">Reference proteome</keyword>
<evidence type="ECO:0000313" key="3">
    <source>
        <dbReference type="Proteomes" id="UP000242757"/>
    </source>
</evidence>